<dbReference type="InterPro" id="IPR050302">
    <property type="entry name" value="Rab_GAP_TBC_domain"/>
</dbReference>
<dbReference type="AlphaFoldDB" id="A0A409X093"/>
<feature type="compositionally biased region" description="Polar residues" evidence="1">
    <location>
        <begin position="31"/>
        <end position="43"/>
    </location>
</feature>
<dbReference type="PANTHER" id="PTHR47219">
    <property type="entry name" value="RAB GTPASE-ACTIVATING PROTEIN 1-LIKE"/>
    <property type="match status" value="1"/>
</dbReference>
<dbReference type="OrthoDB" id="294251at2759"/>
<dbReference type="Gene3D" id="1.10.472.80">
    <property type="entry name" value="Ypt/Rab-GAP domain of gyp1p, domain 3"/>
    <property type="match status" value="1"/>
</dbReference>
<feature type="region of interest" description="Disordered" evidence="1">
    <location>
        <begin position="602"/>
        <end position="649"/>
    </location>
</feature>
<dbReference type="InParanoid" id="A0A409X093"/>
<protein>
    <recommendedName>
        <fullName evidence="2">Rab-GAP TBC domain-containing protein</fullName>
    </recommendedName>
</protein>
<feature type="compositionally biased region" description="Polar residues" evidence="1">
    <location>
        <begin position="50"/>
        <end position="59"/>
    </location>
</feature>
<dbReference type="PROSITE" id="PS50086">
    <property type="entry name" value="TBC_RABGAP"/>
    <property type="match status" value="1"/>
</dbReference>
<gene>
    <name evidence="3" type="ORF">CVT25_002022</name>
</gene>
<reference evidence="3 4" key="1">
    <citation type="journal article" date="2018" name="Evol. Lett.">
        <title>Horizontal gene cluster transfer increased hallucinogenic mushroom diversity.</title>
        <authorList>
            <person name="Reynolds H.T."/>
            <person name="Vijayakumar V."/>
            <person name="Gluck-Thaler E."/>
            <person name="Korotkin H.B."/>
            <person name="Matheny P.B."/>
            <person name="Slot J.C."/>
        </authorList>
    </citation>
    <scope>NUCLEOTIDE SEQUENCE [LARGE SCALE GENOMIC DNA]</scope>
    <source>
        <strain evidence="3 4">2631</strain>
    </source>
</reference>
<dbReference type="FunFam" id="1.10.8.270:FF:000026">
    <property type="entry name" value="TBC (Tre-2/Bub2/Cdc16) domain family"/>
    <property type="match status" value="1"/>
</dbReference>
<sequence length="1219" mass="132726">MTTPTTHNKTPVHSHPLSPEQVPSKGRRNRGQQSEVRTTSTYFSLKAQLEQDQSDSPNWDGSVRGYGKTEKMNIPEGDQRASSASLTGMWDKPGKAPPLFIVGSPHDISLAHNPEVIITADSDSHGVGSAVSNQVLATKWHTYSDEAIQATISKLSAADSPADASGHPYHTALRVLSSAVHNLSRVRVELEEARKTLQDKEIAKRKRAHELLKELKPSEQEVARRVVQSLFTDDDENEHRVHRKQSVLSLSESLAEAVADEVLVVRSPPDPPHPLTPMPEETLAMLESAAEVEEHAVAGVTPPNDAPSIDREEASGEPTLVPQKPRQERPSIGDWMGTWWGKKGERPPGDKDPPVEIINKKHNRRKSARSVFGTLGISMLNPAPLSSPKKQTTLAVNEVSDAASIHSNRSTKSTHTNVGSSISAAASVIPSPIQTSFVPSPAAPLISTVFESLVPAHGLSKDPSLLSYDPPVVVTQGATLRAIANATRVMSSDPNSILADQGKDTGPLIARLAMELVKNARDERITFRERPKERKETKLEQTFAAEVTERSGAVGTVSPSLGSADATMSLTRALATQHDAKKAKSSRTASLMQAAPPFTSPLFGSFMSQQSKKPSNLNDRGLATEQASSPSGQRISSTVVPSSNIPARKKPASVPLESIIPATSKPPTQYLSRTYTPLTARDFRFTIPLPQSASRYTIYHDDKNQRPLTDRYGFMYDVSQYDLLLLLRARECGNTAPACLTGVKIADREEDNSWPDEEEDGQGEVKDTIEIVKGSCSCNGEPEVRSSKSDLAGSAQATYGDSNSVSIKSRSSSKSRRRSSVVPSGATTSSMAASMTSVLSINSDTPRHACANTVRSLLNQLTEIHDQQQAAQRKEWDAFVKQRSKVKHLKGSSNAVSSSSVAAGAGAAAAILGLGTAIEEDELAHSEGLIGFAQLGLSSNKDERKEFDRLVRSGIPLVYRSKVWLECSGALEMREPGLFQDLLAETDGPDSVVDEIEKDVGRTMPLNIFFGGDGAGVDKLRRVLIAYSRRNPAVGYCQGMNLITSTLLLVHADEEEAFWMLAAIVERILPEDFFSPSLLPSRACPLVLLDYVQEYIPKLHAHLTDLGVDLGAICFSWFLSLFTDCLPVETLFRVWDVFLVDGLDVLFRIALGILRNNEGELLRCESIPAVYVALENLPTRMWEADKLLQLELDLRPSLLRTQILSKREAHVAALRQLIS</sequence>
<feature type="region of interest" description="Disordered" evidence="1">
    <location>
        <begin position="1"/>
        <end position="85"/>
    </location>
</feature>
<name>A0A409X093_PSICY</name>
<evidence type="ECO:0000313" key="3">
    <source>
        <dbReference type="EMBL" id="PPQ84156.1"/>
    </source>
</evidence>
<dbReference type="PANTHER" id="PTHR47219:SF20">
    <property type="entry name" value="TBC1 DOMAIN FAMILY MEMBER 2B"/>
    <property type="match status" value="1"/>
</dbReference>
<keyword evidence="4" id="KW-1185">Reference proteome</keyword>
<dbReference type="Proteomes" id="UP000283269">
    <property type="component" value="Unassembled WGS sequence"/>
</dbReference>
<proteinExistence type="predicted"/>
<dbReference type="Pfam" id="PF00566">
    <property type="entry name" value="RabGAP-TBC"/>
    <property type="match status" value="1"/>
</dbReference>
<dbReference type="SUPFAM" id="SSF47923">
    <property type="entry name" value="Ypt/Rab-GAP domain of gyp1p"/>
    <property type="match status" value="2"/>
</dbReference>
<feature type="compositionally biased region" description="Polar residues" evidence="1">
    <location>
        <begin position="625"/>
        <end position="645"/>
    </location>
</feature>
<feature type="compositionally biased region" description="Low complexity" evidence="1">
    <location>
        <begin position="820"/>
        <end position="829"/>
    </location>
</feature>
<feature type="region of interest" description="Disordered" evidence="1">
    <location>
        <begin position="784"/>
        <end position="829"/>
    </location>
</feature>
<dbReference type="SMART" id="SM00164">
    <property type="entry name" value="TBC"/>
    <property type="match status" value="1"/>
</dbReference>
<feature type="compositionally biased region" description="Basic and acidic residues" evidence="1">
    <location>
        <begin position="67"/>
        <end position="79"/>
    </location>
</feature>
<dbReference type="InterPro" id="IPR000195">
    <property type="entry name" value="Rab-GAP-TBC_dom"/>
</dbReference>
<dbReference type="InterPro" id="IPR035969">
    <property type="entry name" value="Rab-GAP_TBC_sf"/>
</dbReference>
<dbReference type="Gene3D" id="1.10.8.270">
    <property type="entry name" value="putative rabgap domain of human tbc1 domain family member 14 like domains"/>
    <property type="match status" value="1"/>
</dbReference>
<dbReference type="GO" id="GO:0005096">
    <property type="term" value="F:GTPase activator activity"/>
    <property type="evidence" value="ECO:0007669"/>
    <property type="project" value="TreeGrafter"/>
</dbReference>
<dbReference type="STRING" id="93625.A0A409X093"/>
<dbReference type="EMBL" id="NHYD01002923">
    <property type="protein sequence ID" value="PPQ84156.1"/>
    <property type="molecule type" value="Genomic_DNA"/>
</dbReference>
<accession>A0A409X093</accession>
<evidence type="ECO:0000259" key="2">
    <source>
        <dbReference type="PROSITE" id="PS50086"/>
    </source>
</evidence>
<feature type="compositionally biased region" description="Polar residues" evidence="1">
    <location>
        <begin position="1"/>
        <end position="11"/>
    </location>
</feature>
<organism evidence="3 4">
    <name type="scientific">Psilocybe cyanescens</name>
    <dbReference type="NCBI Taxonomy" id="93625"/>
    <lineage>
        <taxon>Eukaryota</taxon>
        <taxon>Fungi</taxon>
        <taxon>Dikarya</taxon>
        <taxon>Basidiomycota</taxon>
        <taxon>Agaricomycotina</taxon>
        <taxon>Agaricomycetes</taxon>
        <taxon>Agaricomycetidae</taxon>
        <taxon>Agaricales</taxon>
        <taxon>Agaricineae</taxon>
        <taxon>Strophariaceae</taxon>
        <taxon>Psilocybe</taxon>
    </lineage>
</organism>
<feature type="domain" description="Rab-GAP TBC" evidence="2">
    <location>
        <begin position="954"/>
        <end position="1142"/>
    </location>
</feature>
<evidence type="ECO:0000256" key="1">
    <source>
        <dbReference type="SAM" id="MobiDB-lite"/>
    </source>
</evidence>
<comment type="caution">
    <text evidence="3">The sequence shown here is derived from an EMBL/GenBank/DDBJ whole genome shotgun (WGS) entry which is preliminary data.</text>
</comment>
<feature type="region of interest" description="Disordered" evidence="1">
    <location>
        <begin position="299"/>
        <end position="367"/>
    </location>
</feature>
<feature type="compositionally biased region" description="Polar residues" evidence="1">
    <location>
        <begin position="606"/>
        <end position="618"/>
    </location>
</feature>
<feature type="compositionally biased region" description="Basic and acidic residues" evidence="1">
    <location>
        <begin position="342"/>
        <end position="354"/>
    </location>
</feature>
<evidence type="ECO:0000313" key="4">
    <source>
        <dbReference type="Proteomes" id="UP000283269"/>
    </source>
</evidence>
<dbReference type="GO" id="GO:0031267">
    <property type="term" value="F:small GTPase binding"/>
    <property type="evidence" value="ECO:0007669"/>
    <property type="project" value="TreeGrafter"/>
</dbReference>